<reference evidence="2 3" key="1">
    <citation type="journal article" date="2020" name="bioRxiv">
        <title>Whole genome comparisons of ergot fungi reveals the divergence and evolution of species within the genus Claviceps are the result of varying mechanisms driving genome evolution and host range expansion.</title>
        <authorList>
            <person name="Wyka S.A."/>
            <person name="Mondo S.J."/>
            <person name="Liu M."/>
            <person name="Dettman J."/>
            <person name="Nalam V."/>
            <person name="Broders K.D."/>
        </authorList>
    </citation>
    <scope>NUCLEOTIDE SEQUENCE [LARGE SCALE GENOMIC DNA]</scope>
    <source>
        <strain evidence="2 3">LM583</strain>
    </source>
</reference>
<dbReference type="PANTHER" id="PTHR38119">
    <property type="entry name" value="BTB DOMAIN-CONTAINING PROTEIN-RELATED"/>
    <property type="match status" value="1"/>
</dbReference>
<comment type="caution">
    <text evidence="2">The sequence shown here is derived from an EMBL/GenBank/DDBJ whole genome shotgun (WGS) entry which is preliminary data.</text>
</comment>
<dbReference type="Proteomes" id="UP000742024">
    <property type="component" value="Unassembled WGS sequence"/>
</dbReference>
<sequence>MGSHQPSSADSRLSLSRTERCNQFTADSSSCVSKDEFPIFSKTGDVEITIRGAIAADGVEAISNTYLLHQDTLARCSGFFAASTSSQWSKAQSDPASVNERARDIGGDDDGVGGDKDGHGSTQNAFGSTRPKRQWKFELDHGTAWGDTPMLVQTDPLPAQQEGSGRAGDSQPSYSPLPSGLGSGGPTVSHTTLSSLKPMYGPPVTLNGSQRVFDANPDMRDELLGEDNRLLRNYGNLFRIFYNYRPMLEDAKVFLAFSQCQSLLRLADQYDALAAVRPCVDHHLLQFQSRLWESVSMNSRGFLEFSYLARSKAIFKEALIHTVGIWYLCIPQRPEFDVPDFVLDIVEDKVYELREKVSRVEGQLFRLSLTTEKGERVGPANDYLDWLVVSLFRQWLADNTKPQMWPACNNNDNDNESESDNSHHSDIDNALIPPIDIYFVYRKLGSDSPSAFLDHNDCEAFLALNPQLHTAENLVRFEKRMADLKALARDVVRPLLHNNLELDVASPNISEESMIKPFYFTCTSVEDDDIPWPLDLYIPL</sequence>
<name>A0ABQ7PNC2_9HYPO</name>
<dbReference type="PANTHER" id="PTHR38119:SF1">
    <property type="entry name" value="BTB DOMAIN-CONTAINING PROTEIN"/>
    <property type="match status" value="1"/>
</dbReference>
<proteinExistence type="predicted"/>
<evidence type="ECO:0000313" key="3">
    <source>
        <dbReference type="Proteomes" id="UP000742024"/>
    </source>
</evidence>
<protein>
    <submittedName>
        <fullName evidence="2">Uncharacterized protein</fullName>
    </submittedName>
</protein>
<feature type="region of interest" description="Disordered" evidence="1">
    <location>
        <begin position="406"/>
        <end position="427"/>
    </location>
</feature>
<dbReference type="EMBL" id="SRPR01000002">
    <property type="protein sequence ID" value="KAG5968981.1"/>
    <property type="molecule type" value="Genomic_DNA"/>
</dbReference>
<feature type="compositionally biased region" description="Polar residues" evidence="1">
    <location>
        <begin position="87"/>
        <end position="96"/>
    </location>
</feature>
<feature type="region of interest" description="Disordered" evidence="1">
    <location>
        <begin position="146"/>
        <end position="194"/>
    </location>
</feature>
<feature type="region of interest" description="Disordered" evidence="1">
    <location>
        <begin position="87"/>
        <end position="133"/>
    </location>
</feature>
<gene>
    <name evidence="2" type="ORF">E4U57_002420</name>
</gene>
<evidence type="ECO:0000256" key="1">
    <source>
        <dbReference type="SAM" id="MobiDB-lite"/>
    </source>
</evidence>
<organism evidence="2 3">
    <name type="scientific">Claviceps arundinis</name>
    <dbReference type="NCBI Taxonomy" id="1623583"/>
    <lineage>
        <taxon>Eukaryota</taxon>
        <taxon>Fungi</taxon>
        <taxon>Dikarya</taxon>
        <taxon>Ascomycota</taxon>
        <taxon>Pezizomycotina</taxon>
        <taxon>Sordariomycetes</taxon>
        <taxon>Hypocreomycetidae</taxon>
        <taxon>Hypocreales</taxon>
        <taxon>Clavicipitaceae</taxon>
        <taxon>Claviceps</taxon>
    </lineage>
</organism>
<accession>A0ABQ7PNC2</accession>
<evidence type="ECO:0000313" key="2">
    <source>
        <dbReference type="EMBL" id="KAG5968981.1"/>
    </source>
</evidence>
<keyword evidence="3" id="KW-1185">Reference proteome</keyword>